<dbReference type="Proteomes" id="UP000319908">
    <property type="component" value="Unassembled WGS sequence"/>
</dbReference>
<organism evidence="2 3">
    <name type="scientific">Allorhodopirellula heiligendammensis</name>
    <dbReference type="NCBI Taxonomy" id="2714739"/>
    <lineage>
        <taxon>Bacteria</taxon>
        <taxon>Pseudomonadati</taxon>
        <taxon>Planctomycetota</taxon>
        <taxon>Planctomycetia</taxon>
        <taxon>Pirellulales</taxon>
        <taxon>Pirellulaceae</taxon>
        <taxon>Allorhodopirellula</taxon>
    </lineage>
</organism>
<name>A0A5C6BU48_9BACT</name>
<evidence type="ECO:0000313" key="3">
    <source>
        <dbReference type="Proteomes" id="UP000319908"/>
    </source>
</evidence>
<dbReference type="EMBL" id="SJPU01000002">
    <property type="protein sequence ID" value="TWU15558.1"/>
    <property type="molecule type" value="Genomic_DNA"/>
</dbReference>
<feature type="domain" description="General stress protein FMN-binding split barrel" evidence="1">
    <location>
        <begin position="3"/>
        <end position="148"/>
    </location>
</feature>
<dbReference type="SUPFAM" id="SSF50475">
    <property type="entry name" value="FMN-binding split barrel"/>
    <property type="match status" value="1"/>
</dbReference>
<sequence>MNTEQKLIDLINDFDTAMLVTRGEREDLEARPMAIAKIEDDGQIWFVTDRHSGKVSELKADANVVLAMQSSNKFVSLTGVAAIIDDRAQLDELWNEAWKVWFPDGKSSESITLVRVRPTHGQYWDNSGLSGIKYLIKAGNAYLHGDRPEVDEKINASITM</sequence>
<dbReference type="OrthoDB" id="9795235at2"/>
<dbReference type="RefSeq" id="WP_146407406.1">
    <property type="nucleotide sequence ID" value="NZ_SJPU01000002.1"/>
</dbReference>
<comment type="caution">
    <text evidence="2">The sequence shown here is derived from an EMBL/GenBank/DDBJ whole genome shotgun (WGS) entry which is preliminary data.</text>
</comment>
<accession>A0A5C6BU48</accession>
<evidence type="ECO:0000313" key="2">
    <source>
        <dbReference type="EMBL" id="TWU15558.1"/>
    </source>
</evidence>
<reference evidence="2 3" key="1">
    <citation type="journal article" date="2020" name="Antonie Van Leeuwenhoek">
        <title>Rhodopirellula heiligendammensis sp. nov., Rhodopirellula pilleata sp. nov., and Rhodopirellula solitaria sp. nov. isolated from natural or artificial marine surfaces in Northern Germany and California, USA, and emended description of the genus Rhodopirellula.</title>
        <authorList>
            <person name="Kallscheuer N."/>
            <person name="Wiegand S."/>
            <person name="Jogler M."/>
            <person name="Boedeker C."/>
            <person name="Peeters S.H."/>
            <person name="Rast P."/>
            <person name="Heuer A."/>
            <person name="Jetten M.S.M."/>
            <person name="Rohde M."/>
            <person name="Jogler C."/>
        </authorList>
    </citation>
    <scope>NUCLEOTIDE SEQUENCE [LARGE SCALE GENOMIC DNA]</scope>
    <source>
        <strain evidence="2 3">Poly21</strain>
    </source>
</reference>
<dbReference type="InterPro" id="IPR052917">
    <property type="entry name" value="Stress-Dev_Protein"/>
</dbReference>
<dbReference type="InterPro" id="IPR012349">
    <property type="entry name" value="Split_barrel_FMN-bd"/>
</dbReference>
<dbReference type="InterPro" id="IPR038725">
    <property type="entry name" value="YdaG_split_barrel_FMN-bd"/>
</dbReference>
<protein>
    <submittedName>
        <fullName evidence="2">Pyridoxamine 5'-phosphate oxidase</fullName>
    </submittedName>
</protein>
<dbReference type="AlphaFoldDB" id="A0A5C6BU48"/>
<dbReference type="PANTHER" id="PTHR34818:SF1">
    <property type="entry name" value="PROTEIN BLI-3"/>
    <property type="match status" value="1"/>
</dbReference>
<proteinExistence type="predicted"/>
<dbReference type="PANTHER" id="PTHR34818">
    <property type="entry name" value="PROTEIN BLI-3"/>
    <property type="match status" value="1"/>
</dbReference>
<gene>
    <name evidence="2" type="ORF">Poly21_27550</name>
</gene>
<keyword evidence="3" id="KW-1185">Reference proteome</keyword>
<dbReference type="Gene3D" id="2.30.110.10">
    <property type="entry name" value="Electron Transport, Fmn-binding Protein, Chain A"/>
    <property type="match status" value="1"/>
</dbReference>
<dbReference type="Pfam" id="PF16242">
    <property type="entry name" value="Pyrid_ox_like"/>
    <property type="match status" value="1"/>
</dbReference>
<evidence type="ECO:0000259" key="1">
    <source>
        <dbReference type="Pfam" id="PF16242"/>
    </source>
</evidence>